<protein>
    <submittedName>
        <fullName evidence="2">Uncharacterized protein</fullName>
    </submittedName>
</protein>
<feature type="compositionally biased region" description="Low complexity" evidence="1">
    <location>
        <begin position="36"/>
        <end position="51"/>
    </location>
</feature>
<organism evidence="2 3">
    <name type="scientific">Pterulicium gracile</name>
    <dbReference type="NCBI Taxonomy" id="1884261"/>
    <lineage>
        <taxon>Eukaryota</taxon>
        <taxon>Fungi</taxon>
        <taxon>Dikarya</taxon>
        <taxon>Basidiomycota</taxon>
        <taxon>Agaricomycotina</taxon>
        <taxon>Agaricomycetes</taxon>
        <taxon>Agaricomycetidae</taxon>
        <taxon>Agaricales</taxon>
        <taxon>Pleurotineae</taxon>
        <taxon>Pterulaceae</taxon>
        <taxon>Pterulicium</taxon>
    </lineage>
</organism>
<feature type="compositionally biased region" description="Polar residues" evidence="1">
    <location>
        <begin position="304"/>
        <end position="317"/>
    </location>
</feature>
<gene>
    <name evidence="2" type="ORF">BDV98DRAFT_600935</name>
</gene>
<dbReference type="OrthoDB" id="3270558at2759"/>
<feature type="region of interest" description="Disordered" evidence="1">
    <location>
        <begin position="1"/>
        <end position="82"/>
    </location>
</feature>
<reference evidence="2 3" key="1">
    <citation type="journal article" date="2019" name="Nat. Ecol. Evol.">
        <title>Megaphylogeny resolves global patterns of mushroom evolution.</title>
        <authorList>
            <person name="Varga T."/>
            <person name="Krizsan K."/>
            <person name="Foldi C."/>
            <person name="Dima B."/>
            <person name="Sanchez-Garcia M."/>
            <person name="Sanchez-Ramirez S."/>
            <person name="Szollosi G.J."/>
            <person name="Szarkandi J.G."/>
            <person name="Papp V."/>
            <person name="Albert L."/>
            <person name="Andreopoulos W."/>
            <person name="Angelini C."/>
            <person name="Antonin V."/>
            <person name="Barry K.W."/>
            <person name="Bougher N.L."/>
            <person name="Buchanan P."/>
            <person name="Buyck B."/>
            <person name="Bense V."/>
            <person name="Catcheside P."/>
            <person name="Chovatia M."/>
            <person name="Cooper J."/>
            <person name="Damon W."/>
            <person name="Desjardin D."/>
            <person name="Finy P."/>
            <person name="Geml J."/>
            <person name="Haridas S."/>
            <person name="Hughes K."/>
            <person name="Justo A."/>
            <person name="Karasinski D."/>
            <person name="Kautmanova I."/>
            <person name="Kiss B."/>
            <person name="Kocsube S."/>
            <person name="Kotiranta H."/>
            <person name="LaButti K.M."/>
            <person name="Lechner B.E."/>
            <person name="Liimatainen K."/>
            <person name="Lipzen A."/>
            <person name="Lukacs Z."/>
            <person name="Mihaltcheva S."/>
            <person name="Morgado L.N."/>
            <person name="Niskanen T."/>
            <person name="Noordeloos M.E."/>
            <person name="Ohm R.A."/>
            <person name="Ortiz-Santana B."/>
            <person name="Ovrebo C."/>
            <person name="Racz N."/>
            <person name="Riley R."/>
            <person name="Savchenko A."/>
            <person name="Shiryaev A."/>
            <person name="Soop K."/>
            <person name="Spirin V."/>
            <person name="Szebenyi C."/>
            <person name="Tomsovsky M."/>
            <person name="Tulloss R.E."/>
            <person name="Uehling J."/>
            <person name="Grigoriev I.V."/>
            <person name="Vagvolgyi C."/>
            <person name="Papp T."/>
            <person name="Martin F.M."/>
            <person name="Miettinen O."/>
            <person name="Hibbett D.S."/>
            <person name="Nagy L.G."/>
        </authorList>
    </citation>
    <scope>NUCLEOTIDE SEQUENCE [LARGE SCALE GENOMIC DNA]</scope>
    <source>
        <strain evidence="2 3">CBS 309.79</strain>
    </source>
</reference>
<keyword evidence="3" id="KW-1185">Reference proteome</keyword>
<evidence type="ECO:0000313" key="3">
    <source>
        <dbReference type="Proteomes" id="UP000305067"/>
    </source>
</evidence>
<accession>A0A5C3QXR5</accession>
<feature type="region of interest" description="Disordered" evidence="1">
    <location>
        <begin position="425"/>
        <end position="450"/>
    </location>
</feature>
<dbReference type="Proteomes" id="UP000305067">
    <property type="component" value="Unassembled WGS sequence"/>
</dbReference>
<dbReference type="AlphaFoldDB" id="A0A5C3QXR5"/>
<name>A0A5C3QXR5_9AGAR</name>
<feature type="compositionally biased region" description="Acidic residues" evidence="1">
    <location>
        <begin position="614"/>
        <end position="624"/>
    </location>
</feature>
<feature type="region of interest" description="Disordered" evidence="1">
    <location>
        <begin position="264"/>
        <end position="347"/>
    </location>
</feature>
<dbReference type="EMBL" id="ML178816">
    <property type="protein sequence ID" value="TFL05570.1"/>
    <property type="molecule type" value="Genomic_DNA"/>
</dbReference>
<evidence type="ECO:0000256" key="1">
    <source>
        <dbReference type="SAM" id="MobiDB-lite"/>
    </source>
</evidence>
<feature type="region of interest" description="Disordered" evidence="1">
    <location>
        <begin position="603"/>
        <end position="629"/>
    </location>
</feature>
<feature type="compositionally biased region" description="Low complexity" evidence="1">
    <location>
        <begin position="67"/>
        <end position="77"/>
    </location>
</feature>
<evidence type="ECO:0000313" key="2">
    <source>
        <dbReference type="EMBL" id="TFL05570.1"/>
    </source>
</evidence>
<sequence>MSSMSFESRGRSRQVSRIALYNQPQNTKHITRHHQSPPLSQPPKQSSPNLSRSYLSPPTLSVAPLDSESSSSSPSSSIEREEVLMEPAVRSRIEDQLHIAYAHDDILRAKILLLKLKGIEVSSEDDPRIAEVQDEDFDICFIPNGGLVIEEQFCTPRKAQDPFVTRQDSAQKRANKLRVCELVWAEQKRVSKEEKVRAQRRKAEEAARVAAEVERARIVQSREQDERRRQERVRKSAYNAGRSVVSYSHLQSAASPSKQADLFTYALPSSPSPTRFSPRRTRTAADVPSLRQVPSPAPSCSSSRAQVSFEQVLTSMSGPLFPEDDDQPTPRRPRPRQKRSTSGTVGAEYVRQQQRNVELLDFLLAPPKATASSVGKQVARPKISRRDSGGAGFCGRCSATVSATSSSSSSLSGASRSWFSFKTSTSGRSSAASSSVSTAITTPSTSPPTSSWLKAAPLPYLLSSPTSAKRPRSTQRTTYPRLDCHYHAPFRISVAPEDCPLRSDASLRPRIRRGSILDPGQVVTVTSPSTVSPVHPFARGLTQLFSLAKSFQTAYVTAAVFSYGVHYDVSEASPMKAPRFAVAQRTRRGVALNDGRRARKDDVKAFLSHRSPVDDADDESDSESGLDGASDFFEFPSSPARYIPLMTASSRFTGGSWGPPQSTRLPNPLPYTLHFKPEPQPSISPHRTAGPWRIRQVGNPVCLRLRAAKNRMGINSAVVNIREGRMHEGAEKLFSVAFDVRVESRLGIRSRRYLGNGEEEVFRW</sequence>
<proteinExistence type="predicted"/>
<feature type="region of interest" description="Disordered" evidence="1">
    <location>
        <begin position="370"/>
        <end position="391"/>
    </location>
</feature>